<proteinExistence type="predicted"/>
<protein>
    <submittedName>
        <fullName evidence="3">T9SS type A sorting domain-containing protein</fullName>
    </submittedName>
</protein>
<dbReference type="Pfam" id="PF18962">
    <property type="entry name" value="Por_Secre_tail"/>
    <property type="match status" value="1"/>
</dbReference>
<dbReference type="InterPro" id="IPR026444">
    <property type="entry name" value="Secre_tail"/>
</dbReference>
<evidence type="ECO:0000259" key="2">
    <source>
        <dbReference type="Pfam" id="PF18962"/>
    </source>
</evidence>
<keyword evidence="1" id="KW-0732">Signal</keyword>
<sequence>MDNGSYNYTIGAVPNTSSNTFATSVQSYGFTIVLPDGVTANITSSLGNTASATFFDGNAVGQSAIDGYLITETLGSPVSLAAPSAGTTSNIVTIQLNETPTSGTIYILENNSALATTVTALKSFMQADMEDDGMATYSNRVDANASGISGTSSYDFSTLLVETNELAEILIYPNPVKDIINITNTNGNLVKAEIYNLNGQVLLTKESNLTTININKLPSGMYILKLYADTASKTIKILKK</sequence>
<dbReference type="NCBIfam" id="TIGR04183">
    <property type="entry name" value="Por_Secre_tail"/>
    <property type="match status" value="1"/>
</dbReference>
<reference evidence="3 4" key="1">
    <citation type="submission" date="2020-07" db="EMBL/GenBank/DDBJ databases">
        <title>Description of Kordia aestuariivivens sp. nov., isolated from a tidal flat.</title>
        <authorList>
            <person name="Park S."/>
            <person name="Yoon J.-H."/>
        </authorList>
    </citation>
    <scope>NUCLEOTIDE SEQUENCE [LARGE SCALE GENOMIC DNA]</scope>
    <source>
        <strain evidence="3 4">YSTF-M3</strain>
    </source>
</reference>
<dbReference type="Proteomes" id="UP000619238">
    <property type="component" value="Unassembled WGS sequence"/>
</dbReference>
<comment type="caution">
    <text evidence="3">The sequence shown here is derived from an EMBL/GenBank/DDBJ whole genome shotgun (WGS) entry which is preliminary data.</text>
</comment>
<dbReference type="EMBL" id="JACGWS010000004">
    <property type="protein sequence ID" value="MBC8754665.1"/>
    <property type="molecule type" value="Genomic_DNA"/>
</dbReference>
<keyword evidence="4" id="KW-1185">Reference proteome</keyword>
<evidence type="ECO:0000313" key="4">
    <source>
        <dbReference type="Proteomes" id="UP000619238"/>
    </source>
</evidence>
<organism evidence="3 4">
    <name type="scientific">Kordia aestuariivivens</name>
    <dbReference type="NCBI Taxonomy" id="2759037"/>
    <lineage>
        <taxon>Bacteria</taxon>
        <taxon>Pseudomonadati</taxon>
        <taxon>Bacteroidota</taxon>
        <taxon>Flavobacteriia</taxon>
        <taxon>Flavobacteriales</taxon>
        <taxon>Flavobacteriaceae</taxon>
        <taxon>Kordia</taxon>
    </lineage>
</organism>
<name>A0ABR7Q7Z1_9FLAO</name>
<accession>A0ABR7Q7Z1</accession>
<gene>
    <name evidence="3" type="ORF">H2O64_08260</name>
</gene>
<evidence type="ECO:0000313" key="3">
    <source>
        <dbReference type="EMBL" id="MBC8754665.1"/>
    </source>
</evidence>
<feature type="domain" description="Secretion system C-terminal sorting" evidence="2">
    <location>
        <begin position="171"/>
        <end position="236"/>
    </location>
</feature>
<evidence type="ECO:0000256" key="1">
    <source>
        <dbReference type="ARBA" id="ARBA00022729"/>
    </source>
</evidence>